<sequence>MKRISRASRAARVLLCASACGFAVHARVQGLSAQNDMNAPQNSTRLMPNAALGSEYPTHGNQQAGELNLNPTDPRAQLVNGLPNHTSSGGYGSPLAGVRAYVQPQPPAQPPAPSN</sequence>
<evidence type="ECO:0000256" key="1">
    <source>
        <dbReference type="SAM" id="MobiDB-lite"/>
    </source>
</evidence>
<organism evidence="3 4">
    <name type="scientific">Paraburkholderia fynbosensis</name>
    <dbReference type="NCBI Taxonomy" id="1200993"/>
    <lineage>
        <taxon>Bacteria</taxon>
        <taxon>Pseudomonadati</taxon>
        <taxon>Pseudomonadota</taxon>
        <taxon>Betaproteobacteria</taxon>
        <taxon>Burkholderiales</taxon>
        <taxon>Burkholderiaceae</taxon>
        <taxon>Paraburkholderia</taxon>
    </lineage>
</organism>
<gene>
    <name evidence="3" type="ORF">LMG27177_03254</name>
</gene>
<evidence type="ECO:0000313" key="4">
    <source>
        <dbReference type="Proteomes" id="UP000494252"/>
    </source>
</evidence>
<evidence type="ECO:0000313" key="3">
    <source>
        <dbReference type="EMBL" id="CAB3792444.1"/>
    </source>
</evidence>
<reference evidence="3 4" key="1">
    <citation type="submission" date="2020-04" db="EMBL/GenBank/DDBJ databases">
        <authorList>
            <person name="De Canck E."/>
        </authorList>
    </citation>
    <scope>NUCLEOTIDE SEQUENCE [LARGE SCALE GENOMIC DNA]</scope>
    <source>
        <strain evidence="3 4">LMG 27177</strain>
    </source>
</reference>
<feature type="compositionally biased region" description="Polar residues" evidence="1">
    <location>
        <begin position="59"/>
        <end position="71"/>
    </location>
</feature>
<feature type="compositionally biased region" description="Polar residues" evidence="1">
    <location>
        <begin position="35"/>
        <end position="46"/>
    </location>
</feature>
<feature type="region of interest" description="Disordered" evidence="1">
    <location>
        <begin position="35"/>
        <end position="115"/>
    </location>
</feature>
<accession>A0A6J5G2K7</accession>
<evidence type="ECO:0000256" key="2">
    <source>
        <dbReference type="SAM" id="SignalP"/>
    </source>
</evidence>
<keyword evidence="4" id="KW-1185">Reference proteome</keyword>
<evidence type="ECO:0008006" key="5">
    <source>
        <dbReference type="Google" id="ProtNLM"/>
    </source>
</evidence>
<dbReference type="EMBL" id="CADIKI010000008">
    <property type="protein sequence ID" value="CAB3792444.1"/>
    <property type="molecule type" value="Genomic_DNA"/>
</dbReference>
<feature type="compositionally biased region" description="Pro residues" evidence="1">
    <location>
        <begin position="104"/>
        <end position="115"/>
    </location>
</feature>
<keyword evidence="2" id="KW-0732">Signal</keyword>
<dbReference type="RefSeq" id="WP_175161067.1">
    <property type="nucleotide sequence ID" value="NZ_CADIKI010000008.1"/>
</dbReference>
<feature type="signal peptide" evidence="2">
    <location>
        <begin position="1"/>
        <end position="26"/>
    </location>
</feature>
<feature type="chain" id="PRO_5026962658" description="Lipoprotein" evidence="2">
    <location>
        <begin position="27"/>
        <end position="115"/>
    </location>
</feature>
<dbReference type="AlphaFoldDB" id="A0A6J5G2K7"/>
<protein>
    <recommendedName>
        <fullName evidence="5">Lipoprotein</fullName>
    </recommendedName>
</protein>
<dbReference type="Proteomes" id="UP000494252">
    <property type="component" value="Unassembled WGS sequence"/>
</dbReference>
<proteinExistence type="predicted"/>
<name>A0A6J5G2K7_9BURK</name>